<keyword evidence="4" id="KW-0378">Hydrolase</keyword>
<dbReference type="GO" id="GO:0004519">
    <property type="term" value="F:endonuclease activity"/>
    <property type="evidence" value="ECO:0007669"/>
    <property type="project" value="UniProtKB-KW"/>
</dbReference>
<dbReference type="InterPro" id="IPR006350">
    <property type="entry name" value="Intron_endoG1"/>
</dbReference>
<dbReference type="GeneID" id="65130562"/>
<proteinExistence type="predicted"/>
<keyword evidence="5" id="KW-1185">Reference proteome</keyword>
<dbReference type="Gene3D" id="1.10.10.10">
    <property type="entry name" value="Winged helix-like DNA-binding domain superfamily/Winged helix DNA-binding domain"/>
    <property type="match status" value="1"/>
</dbReference>
<dbReference type="Proteomes" id="UP000594150">
    <property type="component" value="Segment"/>
</dbReference>
<dbReference type="EMBL" id="MT774395">
    <property type="protein sequence ID" value="QOR56649.1"/>
    <property type="molecule type" value="Genomic_DNA"/>
</dbReference>
<dbReference type="NCBIfam" id="TIGR01453">
    <property type="entry name" value="grpIintron_endo"/>
    <property type="match status" value="1"/>
</dbReference>
<dbReference type="SMART" id="SM00465">
    <property type="entry name" value="GIYc"/>
    <property type="match status" value="1"/>
</dbReference>
<dbReference type="RefSeq" id="YP_010112101.1">
    <property type="nucleotide sequence ID" value="NC_055888.1"/>
</dbReference>
<dbReference type="Gene3D" id="3.40.1440.10">
    <property type="entry name" value="GIY-YIG endonuclease"/>
    <property type="match status" value="1"/>
</dbReference>
<reference evidence="4 5" key="1">
    <citation type="submission" date="2020-07" db="EMBL/GenBank/DDBJ databases">
        <title>Taxonomic proposal: Crassvirales, a new order of highly abundant and diverse bacterial viruses.</title>
        <authorList>
            <person name="Shkoporov A.N."/>
            <person name="Stockdale S.R."/>
            <person name="Guerin E."/>
            <person name="Ross R.P."/>
            <person name="Hill C."/>
        </authorList>
    </citation>
    <scope>NUCLEOTIDE SEQUENCE [LARGE SCALE GENOMIC DNA]</scope>
</reference>
<comment type="cofactor">
    <cofactor evidence="1">
        <name>Mg(2+)</name>
        <dbReference type="ChEBI" id="CHEBI:18420"/>
    </cofactor>
</comment>
<dbReference type="InterPro" id="IPR035901">
    <property type="entry name" value="GIY-YIG_endonuc_sf"/>
</dbReference>
<keyword evidence="2" id="KW-0460">Magnesium</keyword>
<sequence>MLKFDNIFEFKLDGLYQFDDVSGVYAIVNLLNNKKYIGSSSSIRRRYRLHFNELCNNKHSNTILLRAFNKYGLKHFGFLILETCEDVKDTLLFIELKYIDELGDYNICKVAGKTTGIHNSGHAISEAHKLIIANSNKNRQWSESSLLKKSEWMKTSALVASQRKKIDMYSLDNTYMCTYDSIADAAKHMGNINKRVSIKRCCLGKYKSAYGFKWKYHKDNNYDK</sequence>
<dbReference type="SUPFAM" id="SSF82771">
    <property type="entry name" value="GIY-YIG endonuclease"/>
    <property type="match status" value="1"/>
</dbReference>
<feature type="domain" description="GIY-YIG" evidence="3">
    <location>
        <begin position="20"/>
        <end position="108"/>
    </location>
</feature>
<evidence type="ECO:0000313" key="5">
    <source>
        <dbReference type="Proteomes" id="UP000594150"/>
    </source>
</evidence>
<protein>
    <submittedName>
        <fullName evidence="4">Endonuclease</fullName>
    </submittedName>
</protein>
<dbReference type="SMART" id="SM00497">
    <property type="entry name" value="IENR1"/>
    <property type="match status" value="1"/>
</dbReference>
<evidence type="ECO:0000256" key="2">
    <source>
        <dbReference type="ARBA" id="ARBA00022842"/>
    </source>
</evidence>
<keyword evidence="4" id="KW-0540">Nuclease</keyword>
<dbReference type="PROSITE" id="PS50164">
    <property type="entry name" value="GIY_YIG"/>
    <property type="match status" value="1"/>
</dbReference>
<organism evidence="4 5">
    <name type="scientific">uncultured phage cr52_1</name>
    <dbReference type="NCBI Taxonomy" id="2772079"/>
    <lineage>
        <taxon>Viruses</taxon>
        <taxon>Duplodnaviria</taxon>
        <taxon>Heunggongvirae</taxon>
        <taxon>Uroviricota</taxon>
        <taxon>Caudoviricetes</taxon>
        <taxon>Crassvirales</taxon>
        <taxon>Suoliviridae</taxon>
        <taxon>Loutivirinae</taxon>
        <taxon>Buchavirus</taxon>
        <taxon>Buchavirus copri</taxon>
    </lineage>
</organism>
<accession>A0A7M1RSK3</accession>
<dbReference type="InterPro" id="IPR003647">
    <property type="entry name" value="Intron_nuc_1_rpt"/>
</dbReference>
<dbReference type="InterPro" id="IPR036388">
    <property type="entry name" value="WH-like_DNA-bd_sf"/>
</dbReference>
<dbReference type="InterPro" id="IPR000305">
    <property type="entry name" value="GIY-YIG_endonuc"/>
</dbReference>
<name>A0A7M1RSK3_9CAUD</name>
<evidence type="ECO:0000313" key="4">
    <source>
        <dbReference type="EMBL" id="QOR56649.1"/>
    </source>
</evidence>
<dbReference type="KEGG" id="vg:65130562"/>
<evidence type="ECO:0000259" key="3">
    <source>
        <dbReference type="PROSITE" id="PS50164"/>
    </source>
</evidence>
<dbReference type="Pfam" id="PF01541">
    <property type="entry name" value="GIY-YIG"/>
    <property type="match status" value="1"/>
</dbReference>
<evidence type="ECO:0000256" key="1">
    <source>
        <dbReference type="ARBA" id="ARBA00001946"/>
    </source>
</evidence>
<keyword evidence="4" id="KW-0255">Endonuclease</keyword>